<dbReference type="PANTHER" id="PTHR31190:SF181">
    <property type="entry name" value="OS02G0764700 PROTEIN"/>
    <property type="match status" value="1"/>
</dbReference>
<dbReference type="InterPro" id="IPR001471">
    <property type="entry name" value="AP2/ERF_dom"/>
</dbReference>
<dbReference type="InterPro" id="IPR036955">
    <property type="entry name" value="AP2/ERF_dom_sf"/>
</dbReference>
<keyword evidence="4" id="KW-0804">Transcription</keyword>
<evidence type="ECO:0000256" key="5">
    <source>
        <dbReference type="ARBA" id="ARBA00023242"/>
    </source>
</evidence>
<organism evidence="9 10">
    <name type="scientific">Hevea brasiliensis</name>
    <name type="common">Para rubber tree</name>
    <name type="synonym">Siphonia brasiliensis</name>
    <dbReference type="NCBI Taxonomy" id="3981"/>
    <lineage>
        <taxon>Eukaryota</taxon>
        <taxon>Viridiplantae</taxon>
        <taxon>Streptophyta</taxon>
        <taxon>Embryophyta</taxon>
        <taxon>Tracheophyta</taxon>
        <taxon>Spermatophyta</taxon>
        <taxon>Magnoliopsida</taxon>
        <taxon>eudicotyledons</taxon>
        <taxon>Gunneridae</taxon>
        <taxon>Pentapetalae</taxon>
        <taxon>rosids</taxon>
        <taxon>fabids</taxon>
        <taxon>Malpighiales</taxon>
        <taxon>Euphorbiaceae</taxon>
        <taxon>Crotonoideae</taxon>
        <taxon>Micrandreae</taxon>
        <taxon>Hevea</taxon>
    </lineage>
</organism>
<evidence type="ECO:0000313" key="9">
    <source>
        <dbReference type="EMBL" id="KAF2295232.1"/>
    </source>
</evidence>
<dbReference type="GO" id="GO:0009873">
    <property type="term" value="P:ethylene-activated signaling pathway"/>
    <property type="evidence" value="ECO:0007669"/>
    <property type="project" value="InterPro"/>
</dbReference>
<dbReference type="GO" id="GO:0003677">
    <property type="term" value="F:DNA binding"/>
    <property type="evidence" value="ECO:0007669"/>
    <property type="project" value="UniProtKB-KW"/>
</dbReference>
<dbReference type="Proteomes" id="UP000467840">
    <property type="component" value="Chromosome 7"/>
</dbReference>
<keyword evidence="3" id="KW-0238">DNA-binding</keyword>
<dbReference type="InterPro" id="IPR044808">
    <property type="entry name" value="ERF_plant"/>
</dbReference>
<dbReference type="FunFam" id="3.30.730.10:FF:000001">
    <property type="entry name" value="Ethylene-responsive transcription factor 2"/>
    <property type="match status" value="1"/>
</dbReference>
<feature type="compositionally biased region" description="Basic residues" evidence="7">
    <location>
        <begin position="91"/>
        <end position="105"/>
    </location>
</feature>
<dbReference type="GO" id="GO:0005634">
    <property type="term" value="C:nucleus"/>
    <property type="evidence" value="ECO:0007669"/>
    <property type="project" value="UniProtKB-SubCell"/>
</dbReference>
<gene>
    <name evidence="9" type="ORF">GH714_032247</name>
</gene>
<evidence type="ECO:0000313" key="10">
    <source>
        <dbReference type="Proteomes" id="UP000467840"/>
    </source>
</evidence>
<dbReference type="InterPro" id="IPR016177">
    <property type="entry name" value="DNA-bd_dom_sf"/>
</dbReference>
<evidence type="ECO:0000256" key="6">
    <source>
        <dbReference type="ARBA" id="ARBA00024343"/>
    </source>
</evidence>
<evidence type="ECO:0000256" key="3">
    <source>
        <dbReference type="ARBA" id="ARBA00023125"/>
    </source>
</evidence>
<evidence type="ECO:0000256" key="4">
    <source>
        <dbReference type="ARBA" id="ARBA00023163"/>
    </source>
</evidence>
<dbReference type="AlphaFoldDB" id="A0A6A6L1H4"/>
<comment type="subcellular location">
    <subcellularLocation>
        <location evidence="1">Nucleus</location>
    </subcellularLocation>
</comment>
<keyword evidence="5" id="KW-0539">Nucleus</keyword>
<feature type="domain" description="AP2/ERF" evidence="8">
    <location>
        <begin position="101"/>
        <end position="158"/>
    </location>
</feature>
<name>A0A6A6L1H4_HEVBR</name>
<accession>A0A6A6L1H4</accession>
<keyword evidence="10" id="KW-1185">Reference proteome</keyword>
<dbReference type="PRINTS" id="PR00367">
    <property type="entry name" value="ETHRSPELEMNT"/>
</dbReference>
<comment type="similarity">
    <text evidence="6">Belongs to the AP2/ERF transcription factor family. ERF subfamily.</text>
</comment>
<proteinExistence type="inferred from homology"/>
<dbReference type="SUPFAM" id="SSF54171">
    <property type="entry name" value="DNA-binding domain"/>
    <property type="match status" value="1"/>
</dbReference>
<sequence length="225" mass="25133">MLEKSYGVRGNRMDVSKAFLTRDEEHSIIVSALQHVISGGTTSSSGNNITPILQDSASTCPVCNMDSVDCLGCNYFDSNQEQESGGEGKGARKSKRTKKNKYRGVRQRPWGKWAAEIRDPWRATRVWLGTFRTAEEAATAYDTAAIGFRGTKAKTNFPLSNYTQMQITENKRTEGYKPDGAESSSSKVAEEKNNGKQVIDDSMELDEKKEEEEEDYLLDDISMED</sequence>
<feature type="compositionally biased region" description="Basic and acidic residues" evidence="7">
    <location>
        <begin position="169"/>
        <end position="180"/>
    </location>
</feature>
<dbReference type="Gene3D" id="3.30.730.10">
    <property type="entry name" value="AP2/ERF domain"/>
    <property type="match status" value="1"/>
</dbReference>
<feature type="compositionally biased region" description="Acidic residues" evidence="7">
    <location>
        <begin position="201"/>
        <end position="225"/>
    </location>
</feature>
<dbReference type="PANTHER" id="PTHR31190">
    <property type="entry name" value="DNA-BINDING DOMAIN"/>
    <property type="match status" value="1"/>
</dbReference>
<evidence type="ECO:0000256" key="7">
    <source>
        <dbReference type="SAM" id="MobiDB-lite"/>
    </source>
</evidence>
<evidence type="ECO:0000256" key="1">
    <source>
        <dbReference type="ARBA" id="ARBA00004123"/>
    </source>
</evidence>
<dbReference type="CDD" id="cd00018">
    <property type="entry name" value="AP2"/>
    <property type="match status" value="1"/>
</dbReference>
<dbReference type="EMBL" id="JAAGAX010000013">
    <property type="protein sequence ID" value="KAF2295232.1"/>
    <property type="molecule type" value="Genomic_DNA"/>
</dbReference>
<dbReference type="Pfam" id="PF00847">
    <property type="entry name" value="AP2"/>
    <property type="match status" value="1"/>
</dbReference>
<evidence type="ECO:0000256" key="2">
    <source>
        <dbReference type="ARBA" id="ARBA00023015"/>
    </source>
</evidence>
<feature type="region of interest" description="Disordered" evidence="7">
    <location>
        <begin position="80"/>
        <end position="105"/>
    </location>
</feature>
<comment type="caution">
    <text evidence="9">The sequence shown here is derived from an EMBL/GenBank/DDBJ whole genome shotgun (WGS) entry which is preliminary data.</text>
</comment>
<feature type="region of interest" description="Disordered" evidence="7">
    <location>
        <begin position="168"/>
        <end position="225"/>
    </location>
</feature>
<keyword evidence="2" id="KW-0805">Transcription regulation</keyword>
<reference evidence="9 10" key="1">
    <citation type="journal article" date="2020" name="Mol. Plant">
        <title>The Chromosome-Based Rubber Tree Genome Provides New Insights into Spurge Genome Evolution and Rubber Biosynthesis.</title>
        <authorList>
            <person name="Liu J."/>
            <person name="Shi C."/>
            <person name="Shi C.C."/>
            <person name="Li W."/>
            <person name="Zhang Q.J."/>
            <person name="Zhang Y."/>
            <person name="Li K."/>
            <person name="Lu H.F."/>
            <person name="Shi C."/>
            <person name="Zhu S.T."/>
            <person name="Xiao Z.Y."/>
            <person name="Nan H."/>
            <person name="Yue Y."/>
            <person name="Zhu X.G."/>
            <person name="Wu Y."/>
            <person name="Hong X.N."/>
            <person name="Fan G.Y."/>
            <person name="Tong Y."/>
            <person name="Zhang D."/>
            <person name="Mao C.L."/>
            <person name="Liu Y.L."/>
            <person name="Hao S.J."/>
            <person name="Liu W.Q."/>
            <person name="Lv M.Q."/>
            <person name="Zhang H.B."/>
            <person name="Liu Y."/>
            <person name="Hu-Tang G.R."/>
            <person name="Wang J.P."/>
            <person name="Wang J.H."/>
            <person name="Sun Y.H."/>
            <person name="Ni S.B."/>
            <person name="Chen W.B."/>
            <person name="Zhang X.C."/>
            <person name="Jiao Y.N."/>
            <person name="Eichler E.E."/>
            <person name="Li G.H."/>
            <person name="Liu X."/>
            <person name="Gao L.Z."/>
        </authorList>
    </citation>
    <scope>NUCLEOTIDE SEQUENCE [LARGE SCALE GENOMIC DNA]</scope>
    <source>
        <strain evidence="10">cv. GT1</strain>
        <tissue evidence="9">Leaf</tissue>
    </source>
</reference>
<dbReference type="PROSITE" id="PS51032">
    <property type="entry name" value="AP2_ERF"/>
    <property type="match status" value="1"/>
</dbReference>
<dbReference type="SMART" id="SM00380">
    <property type="entry name" value="AP2"/>
    <property type="match status" value="1"/>
</dbReference>
<dbReference type="GO" id="GO:0003700">
    <property type="term" value="F:DNA-binding transcription factor activity"/>
    <property type="evidence" value="ECO:0007669"/>
    <property type="project" value="InterPro"/>
</dbReference>
<evidence type="ECO:0000259" key="8">
    <source>
        <dbReference type="PROSITE" id="PS51032"/>
    </source>
</evidence>
<protein>
    <recommendedName>
        <fullName evidence="8">AP2/ERF domain-containing protein</fullName>
    </recommendedName>
</protein>